<dbReference type="PIRSF" id="PIRSF005719">
    <property type="entry name" value="SMC"/>
    <property type="match status" value="1"/>
</dbReference>
<dbReference type="AlphaFoldDB" id="A0A291IRV2"/>
<dbReference type="InterPro" id="IPR011890">
    <property type="entry name" value="SMC_prok"/>
</dbReference>
<dbReference type="OrthoDB" id="9808768at2"/>
<dbReference type="CDD" id="cd03278">
    <property type="entry name" value="ABC_SMC_barmotin"/>
    <property type="match status" value="1"/>
</dbReference>
<feature type="binding site" evidence="6">
    <location>
        <begin position="33"/>
        <end position="40"/>
    </location>
    <ligand>
        <name>ATP</name>
        <dbReference type="ChEBI" id="CHEBI:30616"/>
    </ligand>
</feature>
<dbReference type="InterPro" id="IPR010935">
    <property type="entry name" value="SMC_hinge"/>
</dbReference>
<comment type="subunit">
    <text evidence="6">Homodimer.</text>
</comment>
<comment type="domain">
    <text evidence="6">Contains large globular domains required for ATP hydrolysis at each terminus and a third globular domain forming a flexible hinge near the middle of the molecule. These domains are separated by coiled-coil structures.</text>
</comment>
<dbReference type="Pfam" id="PF06470">
    <property type="entry name" value="SMC_hinge"/>
    <property type="match status" value="1"/>
</dbReference>
<dbReference type="Gene3D" id="3.30.70.1620">
    <property type="match status" value="1"/>
</dbReference>
<dbReference type="HAMAP" id="MF_01894">
    <property type="entry name" value="Smc_prok"/>
    <property type="match status" value="1"/>
</dbReference>
<protein>
    <recommendedName>
        <fullName evidence="6">Chromosome partition protein Smc</fullName>
    </recommendedName>
</protein>
<dbReference type="KEGG" id="mlac:CP520_02055"/>
<dbReference type="InterPro" id="IPR027417">
    <property type="entry name" value="P-loop_NTPase"/>
</dbReference>
<dbReference type="InterPro" id="IPR003395">
    <property type="entry name" value="RecF/RecN/SMC_N"/>
</dbReference>
<keyword evidence="1 6" id="KW-0963">Cytoplasm</keyword>
<evidence type="ECO:0000256" key="5">
    <source>
        <dbReference type="ARBA" id="ARBA00023125"/>
    </source>
</evidence>
<dbReference type="RefSeq" id="WP_096862817.1">
    <property type="nucleotide sequence ID" value="NZ_CP023668.1"/>
</dbReference>
<dbReference type="SUPFAM" id="SSF52540">
    <property type="entry name" value="P-loop containing nucleoside triphosphate hydrolases"/>
    <property type="match status" value="1"/>
</dbReference>
<dbReference type="GO" id="GO:0016887">
    <property type="term" value="F:ATP hydrolysis activity"/>
    <property type="evidence" value="ECO:0007669"/>
    <property type="project" value="InterPro"/>
</dbReference>
<keyword evidence="5 6" id="KW-0238">DNA-binding</keyword>
<evidence type="ECO:0000256" key="6">
    <source>
        <dbReference type="HAMAP-Rule" id="MF_01894"/>
    </source>
</evidence>
<dbReference type="PANTHER" id="PTHR43977">
    <property type="entry name" value="STRUCTURAL MAINTENANCE OF CHROMOSOMES PROTEIN 3"/>
    <property type="match status" value="1"/>
</dbReference>
<dbReference type="InterPro" id="IPR024704">
    <property type="entry name" value="SMC"/>
</dbReference>
<dbReference type="GO" id="GO:0030261">
    <property type="term" value="P:chromosome condensation"/>
    <property type="evidence" value="ECO:0007669"/>
    <property type="project" value="InterPro"/>
</dbReference>
<evidence type="ECO:0000256" key="3">
    <source>
        <dbReference type="ARBA" id="ARBA00022840"/>
    </source>
</evidence>
<gene>
    <name evidence="6" type="primary">smc</name>
    <name evidence="7" type="ORF">CP520_02055</name>
</gene>
<keyword evidence="4 6" id="KW-0175">Coiled coil</keyword>
<evidence type="ECO:0000256" key="1">
    <source>
        <dbReference type="ARBA" id="ARBA00022490"/>
    </source>
</evidence>
<dbReference type="GO" id="GO:0005694">
    <property type="term" value="C:chromosome"/>
    <property type="evidence" value="ECO:0007669"/>
    <property type="project" value="InterPro"/>
</dbReference>
<dbReference type="SMART" id="SM00968">
    <property type="entry name" value="SMC_hinge"/>
    <property type="match status" value="1"/>
</dbReference>
<feature type="coiled-coil region" evidence="6">
    <location>
        <begin position="244"/>
        <end position="397"/>
    </location>
</feature>
<keyword evidence="8" id="KW-1185">Reference proteome</keyword>
<dbReference type="Gene3D" id="1.20.1060.20">
    <property type="match status" value="1"/>
</dbReference>
<dbReference type="GO" id="GO:0006260">
    <property type="term" value="P:DNA replication"/>
    <property type="evidence" value="ECO:0007669"/>
    <property type="project" value="UniProtKB-UniRule"/>
</dbReference>
<evidence type="ECO:0000256" key="4">
    <source>
        <dbReference type="ARBA" id="ARBA00023054"/>
    </source>
</evidence>
<comment type="subcellular location">
    <subcellularLocation>
        <location evidence="6">Cytoplasm</location>
    </subcellularLocation>
</comment>
<proteinExistence type="inferred from homology"/>
<organism evidence="7 8">
    <name type="scientific">Mesoplasma lactucae ATCC 49193</name>
    <dbReference type="NCBI Taxonomy" id="81460"/>
    <lineage>
        <taxon>Bacteria</taxon>
        <taxon>Bacillati</taxon>
        <taxon>Mycoplasmatota</taxon>
        <taxon>Mollicutes</taxon>
        <taxon>Entomoplasmatales</taxon>
        <taxon>Entomoplasmataceae</taxon>
        <taxon>Mesoplasma</taxon>
    </lineage>
</organism>
<dbReference type="GO" id="GO:0007062">
    <property type="term" value="P:sister chromatid cohesion"/>
    <property type="evidence" value="ECO:0007669"/>
    <property type="project" value="InterPro"/>
</dbReference>
<dbReference type="EMBL" id="CP023668">
    <property type="protein sequence ID" value="ATG97529.1"/>
    <property type="molecule type" value="Genomic_DNA"/>
</dbReference>
<name>A0A291IRV2_9MOLU</name>
<feature type="coiled-coil region" evidence="6">
    <location>
        <begin position="578"/>
        <end position="688"/>
    </location>
</feature>
<feature type="coiled-coil region" evidence="6">
    <location>
        <begin position="757"/>
        <end position="826"/>
    </location>
</feature>
<dbReference type="GO" id="GO:0005737">
    <property type="term" value="C:cytoplasm"/>
    <property type="evidence" value="ECO:0007669"/>
    <property type="project" value="UniProtKB-SubCell"/>
</dbReference>
<comment type="function">
    <text evidence="6">Required for chromosome condensation and partitioning.</text>
</comment>
<evidence type="ECO:0000313" key="7">
    <source>
        <dbReference type="EMBL" id="ATG97529.1"/>
    </source>
</evidence>
<dbReference type="Pfam" id="PF02463">
    <property type="entry name" value="SMC_N"/>
    <property type="match status" value="1"/>
</dbReference>
<sequence>MLFLKSLYAHGFKSFAEPTRLDFTSEMIGVVGPNGSGKSNITDAIRWALGEQSNKSLRGKSMDDIVFSGSANKQPLTKAKVTLTFSNARNNFSTIDDDIVEITRTFDKKKRESEFFINGEKAKLKEIQDIALETGLTKSSLAIISQGTISNFAEAKPEARRELFNEAAGVAKYKKRKQEALTKLIKTQENLDRVNDIVHQIEIRIPKLKKQAEKALTYQEKSKELSKIETTVIHNDLIVYQQRLDEISADVTEFNRRIKELANAVNSSDSEFQAIAKNTADFEKEFQDLSTQAEQLRKRINQLRDNKAAAEKLEAEKDRNLDADNAKATKIKKEYQEQKIKLEAERAKSETSKQELNKAKEQYDYYDEKFEQTHDQIQTIKDQIMRAEIKLENIQKNSRNSRSAADAVVAQSTQIPGIIDKLINLIHVEPEYQVAISIAAGGGLLNAVVTKTNDAVKSAIKFLNNNPIGRVSFLPLNALSPNTISGVNRNIIEQCDGFVGFGNEIAETNSDYQVAVDYALGSVIICDNYDNASTMARKIDYRFPIVTLNGEKILPRGAVQAGKSQNQNLFSAIEKNDTSNVQNMIDELEQKEDNLTKDLNDYRIGREKQKGLVDSLNSQVATSISEERNLTKQMIELNDAYRLLTNQDLEGGTRGDNELESIKISREMNGLENKLETIQTRINEMNADRAKYASRQSELSQINGAKRKELDDLKEKNSALNYEDMELKSRIRQMEERLNEKYQLTIETVLSPDFEVIEINEENINDIRERIATLKQEIEALGNINLDAIQDYATEKENYDHYEKTRSEVQDAADKLQSVIAEMDEQMIKQFKGVVDQVNEALPNSFAKLFGGGTAELIYTDPDNMLETGIDIKVHPPGKKINNINLLSGGEKSLVALSVLFSILKVKPLPLVILDEAEAPLDPANVERFAKYIKDFTNDTQFIIVTHREGTMENCDVLYGVTMEQTGVTKIVKIKLVDAKKMAEED</sequence>
<dbReference type="SUPFAM" id="SSF75553">
    <property type="entry name" value="Smc hinge domain"/>
    <property type="match status" value="1"/>
</dbReference>
<evidence type="ECO:0000256" key="2">
    <source>
        <dbReference type="ARBA" id="ARBA00022741"/>
    </source>
</evidence>
<reference evidence="7 8" key="1">
    <citation type="submission" date="2017-09" db="EMBL/GenBank/DDBJ databases">
        <title>SPAdes assembly of the Mesoplasma lactucae genome.</title>
        <authorList>
            <person name="Knight T.F."/>
            <person name="Rubinstein R."/>
            <person name="Citino T."/>
        </authorList>
    </citation>
    <scope>NUCLEOTIDE SEQUENCE [LARGE SCALE GENOMIC DNA]</scope>
    <source>
        <strain evidence="7 8">831-C4</strain>
    </source>
</reference>
<dbReference type="Gene3D" id="3.40.50.300">
    <property type="entry name" value="P-loop containing nucleotide triphosphate hydrolases"/>
    <property type="match status" value="2"/>
</dbReference>
<keyword evidence="3 6" id="KW-0067">ATP-binding</keyword>
<evidence type="ECO:0000313" key="8">
    <source>
        <dbReference type="Proteomes" id="UP000232227"/>
    </source>
</evidence>
<comment type="similarity">
    <text evidence="6">Belongs to the SMC family.</text>
</comment>
<dbReference type="Proteomes" id="UP000232227">
    <property type="component" value="Chromosome"/>
</dbReference>
<accession>A0A291IRV2</accession>
<dbReference type="GO" id="GO:0007059">
    <property type="term" value="P:chromosome segregation"/>
    <property type="evidence" value="ECO:0007669"/>
    <property type="project" value="UniProtKB-UniRule"/>
</dbReference>
<dbReference type="GO" id="GO:0005524">
    <property type="term" value="F:ATP binding"/>
    <property type="evidence" value="ECO:0007669"/>
    <property type="project" value="UniProtKB-UniRule"/>
</dbReference>
<dbReference type="InterPro" id="IPR036277">
    <property type="entry name" value="SMC_hinge_sf"/>
</dbReference>
<dbReference type="GO" id="GO:0003677">
    <property type="term" value="F:DNA binding"/>
    <property type="evidence" value="ECO:0007669"/>
    <property type="project" value="UniProtKB-UniRule"/>
</dbReference>
<keyword evidence="2 6" id="KW-0547">Nucleotide-binding</keyword>